<evidence type="ECO:0000313" key="2">
    <source>
        <dbReference type="Proteomes" id="UP000237105"/>
    </source>
</evidence>
<evidence type="ECO:0000313" key="1">
    <source>
        <dbReference type="EMBL" id="PON36490.1"/>
    </source>
</evidence>
<name>A0A2P5AIX4_PARAD</name>
<comment type="caution">
    <text evidence="1">The sequence shown here is derived from an EMBL/GenBank/DDBJ whole genome shotgun (WGS) entry which is preliminary data.</text>
</comment>
<reference evidence="2" key="1">
    <citation type="submission" date="2016-06" db="EMBL/GenBank/DDBJ databases">
        <title>Parallel loss of symbiosis genes in relatives of nitrogen-fixing non-legume Parasponia.</title>
        <authorList>
            <person name="Van Velzen R."/>
            <person name="Holmer R."/>
            <person name="Bu F."/>
            <person name="Rutten L."/>
            <person name="Van Zeijl A."/>
            <person name="Liu W."/>
            <person name="Santuari L."/>
            <person name="Cao Q."/>
            <person name="Sharma T."/>
            <person name="Shen D."/>
            <person name="Roswanjaya Y."/>
            <person name="Wardhani T."/>
            <person name="Kalhor M.S."/>
            <person name="Jansen J."/>
            <person name="Van den Hoogen J."/>
            <person name="Gungor B."/>
            <person name="Hartog M."/>
            <person name="Hontelez J."/>
            <person name="Verver J."/>
            <person name="Yang W.-C."/>
            <person name="Schijlen E."/>
            <person name="Repin R."/>
            <person name="Schilthuizen M."/>
            <person name="Schranz E."/>
            <person name="Heidstra R."/>
            <person name="Miyata K."/>
            <person name="Fedorova E."/>
            <person name="Kohlen W."/>
            <person name="Bisseling T."/>
            <person name="Smit S."/>
            <person name="Geurts R."/>
        </authorList>
    </citation>
    <scope>NUCLEOTIDE SEQUENCE [LARGE SCALE GENOMIC DNA]</scope>
    <source>
        <strain evidence="2">cv. WU1-14</strain>
    </source>
</reference>
<keyword evidence="2" id="KW-1185">Reference proteome</keyword>
<dbReference type="AlphaFoldDB" id="A0A2P5AIX4"/>
<dbReference type="OrthoDB" id="10514495at2759"/>
<proteinExistence type="predicted"/>
<dbReference type="EMBL" id="JXTB01000567">
    <property type="protein sequence ID" value="PON36490.1"/>
    <property type="molecule type" value="Genomic_DNA"/>
</dbReference>
<organism evidence="1 2">
    <name type="scientific">Parasponia andersonii</name>
    <name type="common">Sponia andersonii</name>
    <dbReference type="NCBI Taxonomy" id="3476"/>
    <lineage>
        <taxon>Eukaryota</taxon>
        <taxon>Viridiplantae</taxon>
        <taxon>Streptophyta</taxon>
        <taxon>Embryophyta</taxon>
        <taxon>Tracheophyta</taxon>
        <taxon>Spermatophyta</taxon>
        <taxon>Magnoliopsida</taxon>
        <taxon>eudicotyledons</taxon>
        <taxon>Gunneridae</taxon>
        <taxon>Pentapetalae</taxon>
        <taxon>rosids</taxon>
        <taxon>fabids</taxon>
        <taxon>Rosales</taxon>
        <taxon>Cannabaceae</taxon>
        <taxon>Parasponia</taxon>
    </lineage>
</organism>
<accession>A0A2P5AIX4</accession>
<feature type="non-terminal residue" evidence="1">
    <location>
        <position position="1"/>
    </location>
</feature>
<protein>
    <submittedName>
        <fullName evidence="1">Uncharacterized protein</fullName>
    </submittedName>
</protein>
<sequence>RGIKEITSSKYRIKCELSRSLIQAPQTSTLYYKQALTQLGTLTLSQIIDQCKSFFEKTSTLKTLHITTSVLSLIPHGGGGSHFNCLSTSSPFLYKIASL</sequence>
<gene>
    <name evidence="1" type="ORF">PanWU01x14_327990</name>
</gene>
<dbReference type="Proteomes" id="UP000237105">
    <property type="component" value="Unassembled WGS sequence"/>
</dbReference>